<reference evidence="10" key="2">
    <citation type="submission" date="2023-11" db="UniProtKB">
        <authorList>
            <consortium name="WormBaseParasite"/>
        </authorList>
    </citation>
    <scope>IDENTIFICATION</scope>
</reference>
<keyword evidence="3" id="KW-0689">Ribosomal protein</keyword>
<dbReference type="AlphaFoldDB" id="A0AA85EMD9"/>
<protein>
    <recommendedName>
        <fullName evidence="6">Large ribosomal subunit protein mL49</fullName>
    </recommendedName>
    <alternativeName>
        <fullName evidence="7">39S ribosomal protein L49, mitochondrial</fullName>
    </alternativeName>
</protein>
<sequence length="224" mass="26116">MMFFLSFLYLKVVHFVNQYPFPLTDLKTIRNVQQEICFLGLSCAGEYSNMLQLPKQIRVQWWPTLENPWVEDSLADNDLLKRKPVDYEISQAEYVWVEKILKNTKIPFPENIVASTPSGWIPPNPELSKDVPYSVRRSKNHMLPVYYAEKQRKKKEHTHGTRQLTVIRHVDGDMQALANDLRTILQPKCEAGLFLCQVDEVTRCIKIEGLFQEEVAKFLLSKGF</sequence>
<dbReference type="InterPro" id="IPR007740">
    <property type="entry name" value="Ribosomal_mL49"/>
</dbReference>
<keyword evidence="9" id="KW-1185">Reference proteome</keyword>
<dbReference type="PANTHER" id="PTHR13477">
    <property type="entry name" value="MITOCHONDRIAL 39S RIBOSOMAL PROTEIN L49"/>
    <property type="match status" value="1"/>
</dbReference>
<keyword evidence="4" id="KW-0496">Mitochondrion</keyword>
<evidence type="ECO:0000256" key="4">
    <source>
        <dbReference type="ARBA" id="ARBA00023128"/>
    </source>
</evidence>
<dbReference type="GO" id="GO:0003735">
    <property type="term" value="F:structural constituent of ribosome"/>
    <property type="evidence" value="ECO:0007669"/>
    <property type="project" value="InterPro"/>
</dbReference>
<evidence type="ECO:0000256" key="6">
    <source>
        <dbReference type="ARBA" id="ARBA00035191"/>
    </source>
</evidence>
<evidence type="ECO:0000256" key="5">
    <source>
        <dbReference type="ARBA" id="ARBA00023274"/>
    </source>
</evidence>
<reference evidence="9" key="1">
    <citation type="submission" date="2022-06" db="EMBL/GenBank/DDBJ databases">
        <authorList>
            <person name="Berger JAMES D."/>
            <person name="Berger JAMES D."/>
        </authorList>
    </citation>
    <scope>NUCLEOTIDE SEQUENCE [LARGE SCALE GENOMIC DNA]</scope>
</reference>
<dbReference type="Pfam" id="PF05046">
    <property type="entry name" value="Img2"/>
    <property type="match status" value="1"/>
</dbReference>
<evidence type="ECO:0000313" key="10">
    <source>
        <dbReference type="WBParaSite" id="SRDH1_15000.1"/>
    </source>
</evidence>
<dbReference type="Gene3D" id="3.30.780.10">
    <property type="entry name" value="SUI1-like domain"/>
    <property type="match status" value="1"/>
</dbReference>
<keyword evidence="5" id="KW-0687">Ribonucleoprotein</keyword>
<dbReference type="GO" id="GO:0005762">
    <property type="term" value="C:mitochondrial large ribosomal subunit"/>
    <property type="evidence" value="ECO:0007669"/>
    <property type="project" value="TreeGrafter"/>
</dbReference>
<evidence type="ECO:0000256" key="8">
    <source>
        <dbReference type="SAM" id="SignalP"/>
    </source>
</evidence>
<proteinExistence type="inferred from homology"/>
<accession>A0AA85EMD9</accession>
<evidence type="ECO:0000256" key="1">
    <source>
        <dbReference type="ARBA" id="ARBA00004173"/>
    </source>
</evidence>
<comment type="subcellular location">
    <subcellularLocation>
        <location evidence="1">Mitochondrion</location>
    </subcellularLocation>
</comment>
<feature type="signal peptide" evidence="8">
    <location>
        <begin position="1"/>
        <end position="18"/>
    </location>
</feature>
<dbReference type="PANTHER" id="PTHR13477:SF0">
    <property type="entry name" value="LARGE RIBOSOMAL SUBUNIT PROTEIN ML49"/>
    <property type="match status" value="1"/>
</dbReference>
<name>A0AA85EMD9_9TREM</name>
<keyword evidence="8" id="KW-0732">Signal</keyword>
<evidence type="ECO:0000256" key="7">
    <source>
        <dbReference type="ARBA" id="ARBA00035545"/>
    </source>
</evidence>
<evidence type="ECO:0000256" key="2">
    <source>
        <dbReference type="ARBA" id="ARBA00005677"/>
    </source>
</evidence>
<feature type="chain" id="PRO_5041636781" description="Large ribosomal subunit protein mL49" evidence="8">
    <location>
        <begin position="19"/>
        <end position="224"/>
    </location>
</feature>
<dbReference type="FunFam" id="3.30.780.10:FF:000009">
    <property type="entry name" value="39S ribosomal protein L49, mitochondrial"/>
    <property type="match status" value="1"/>
</dbReference>
<evidence type="ECO:0000313" key="9">
    <source>
        <dbReference type="Proteomes" id="UP000050792"/>
    </source>
</evidence>
<evidence type="ECO:0000256" key="3">
    <source>
        <dbReference type="ARBA" id="ARBA00022980"/>
    </source>
</evidence>
<dbReference type="GO" id="GO:0006412">
    <property type="term" value="P:translation"/>
    <property type="evidence" value="ECO:0007669"/>
    <property type="project" value="InterPro"/>
</dbReference>
<dbReference type="Proteomes" id="UP000050792">
    <property type="component" value="Unassembled WGS sequence"/>
</dbReference>
<comment type="similarity">
    <text evidence="2">Belongs to the mitochondrion-specific ribosomal protein mL49 family.</text>
</comment>
<dbReference type="WBParaSite" id="SRDH1_15000.1">
    <property type="protein sequence ID" value="SRDH1_15000.1"/>
    <property type="gene ID" value="SRDH1_15000"/>
</dbReference>
<organism evidence="9 10">
    <name type="scientific">Schistosoma rodhaini</name>
    <dbReference type="NCBI Taxonomy" id="6188"/>
    <lineage>
        <taxon>Eukaryota</taxon>
        <taxon>Metazoa</taxon>
        <taxon>Spiralia</taxon>
        <taxon>Lophotrochozoa</taxon>
        <taxon>Platyhelminthes</taxon>
        <taxon>Trematoda</taxon>
        <taxon>Digenea</taxon>
        <taxon>Strigeidida</taxon>
        <taxon>Schistosomatoidea</taxon>
        <taxon>Schistosomatidae</taxon>
        <taxon>Schistosoma</taxon>
    </lineage>
</organism>